<sequence length="108" mass="12236">MAHCPHDQQSRNSRLPPPSSHQEETTKMHVERAEQYRLLVSRAVTQRLDSPSLSPSSSSSSSSSSSCNKITDDTNNSTRDAQWELQDRQISLANIRRQLDEWGILWGT</sequence>
<dbReference type="HOGENOM" id="CLU_2198626_0_0_1"/>
<proteinExistence type="predicted"/>
<feature type="compositionally biased region" description="Basic and acidic residues" evidence="1">
    <location>
        <begin position="21"/>
        <end position="32"/>
    </location>
</feature>
<protein>
    <submittedName>
        <fullName evidence="2">Uncharacterized protein</fullName>
    </submittedName>
</protein>
<reference evidence="2 3" key="1">
    <citation type="journal article" date="2012" name="PLoS Pathog.">
        <title>Diverse lifestyles and strategies of plant pathogenesis encoded in the genomes of eighteen Dothideomycetes fungi.</title>
        <authorList>
            <person name="Ohm R.A."/>
            <person name="Feau N."/>
            <person name="Henrissat B."/>
            <person name="Schoch C.L."/>
            <person name="Horwitz B.A."/>
            <person name="Barry K.W."/>
            <person name="Condon B.J."/>
            <person name="Copeland A.C."/>
            <person name="Dhillon B."/>
            <person name="Glaser F."/>
            <person name="Hesse C.N."/>
            <person name="Kosti I."/>
            <person name="LaButti K."/>
            <person name="Lindquist E.A."/>
            <person name="Lucas S."/>
            <person name="Salamov A.A."/>
            <person name="Bradshaw R.E."/>
            <person name="Ciuffetti L."/>
            <person name="Hamelin R.C."/>
            <person name="Kema G.H.J."/>
            <person name="Lawrence C."/>
            <person name="Scott J.A."/>
            <person name="Spatafora J.W."/>
            <person name="Turgeon B.G."/>
            <person name="de Wit P.J.G.M."/>
            <person name="Zhong S."/>
            <person name="Goodwin S.B."/>
            <person name="Grigoriev I.V."/>
        </authorList>
    </citation>
    <scope>NUCLEOTIDE SEQUENCE [LARGE SCALE GENOMIC DNA]</scope>
    <source>
        <strain evidence="3">28A</strain>
    </source>
</reference>
<dbReference type="AlphaFoldDB" id="R0KLV6"/>
<dbReference type="GeneID" id="19404178"/>
<gene>
    <name evidence="2" type="ORF">SETTUDRAFT_36738</name>
</gene>
<name>R0KLV6_EXST2</name>
<evidence type="ECO:0000256" key="1">
    <source>
        <dbReference type="SAM" id="MobiDB-lite"/>
    </source>
</evidence>
<dbReference type="Proteomes" id="UP000016935">
    <property type="component" value="Unassembled WGS sequence"/>
</dbReference>
<feature type="region of interest" description="Disordered" evidence="1">
    <location>
        <begin position="46"/>
        <end position="81"/>
    </location>
</feature>
<organism evidence="2 3">
    <name type="scientific">Exserohilum turcicum (strain 28A)</name>
    <name type="common">Northern leaf blight fungus</name>
    <name type="synonym">Setosphaeria turcica</name>
    <dbReference type="NCBI Taxonomy" id="671987"/>
    <lineage>
        <taxon>Eukaryota</taxon>
        <taxon>Fungi</taxon>
        <taxon>Dikarya</taxon>
        <taxon>Ascomycota</taxon>
        <taxon>Pezizomycotina</taxon>
        <taxon>Dothideomycetes</taxon>
        <taxon>Pleosporomycetidae</taxon>
        <taxon>Pleosporales</taxon>
        <taxon>Pleosporineae</taxon>
        <taxon>Pleosporaceae</taxon>
        <taxon>Exserohilum</taxon>
    </lineage>
</organism>
<dbReference type="RefSeq" id="XP_008021873.1">
    <property type="nucleotide sequence ID" value="XM_008023682.1"/>
</dbReference>
<reference evidence="2 3" key="2">
    <citation type="journal article" date="2013" name="PLoS Genet.">
        <title>Comparative genome structure, secondary metabolite, and effector coding capacity across Cochliobolus pathogens.</title>
        <authorList>
            <person name="Condon B.J."/>
            <person name="Leng Y."/>
            <person name="Wu D."/>
            <person name="Bushley K.E."/>
            <person name="Ohm R.A."/>
            <person name="Otillar R."/>
            <person name="Martin J."/>
            <person name="Schackwitz W."/>
            <person name="Grimwood J."/>
            <person name="MohdZainudin N."/>
            <person name="Xue C."/>
            <person name="Wang R."/>
            <person name="Manning V.A."/>
            <person name="Dhillon B."/>
            <person name="Tu Z.J."/>
            <person name="Steffenson B.J."/>
            <person name="Salamov A."/>
            <person name="Sun H."/>
            <person name="Lowry S."/>
            <person name="LaButti K."/>
            <person name="Han J."/>
            <person name="Copeland A."/>
            <person name="Lindquist E."/>
            <person name="Barry K."/>
            <person name="Schmutz J."/>
            <person name="Baker S.E."/>
            <person name="Ciuffetti L.M."/>
            <person name="Grigoriev I.V."/>
            <person name="Zhong S."/>
            <person name="Turgeon B.G."/>
        </authorList>
    </citation>
    <scope>NUCLEOTIDE SEQUENCE [LARGE SCALE GENOMIC DNA]</scope>
    <source>
        <strain evidence="3">28A</strain>
    </source>
</reference>
<accession>R0KLV6</accession>
<feature type="compositionally biased region" description="Polar residues" evidence="1">
    <location>
        <begin position="67"/>
        <end position="80"/>
    </location>
</feature>
<keyword evidence="3" id="KW-1185">Reference proteome</keyword>
<evidence type="ECO:0000313" key="3">
    <source>
        <dbReference type="Proteomes" id="UP000016935"/>
    </source>
</evidence>
<evidence type="ECO:0000313" key="2">
    <source>
        <dbReference type="EMBL" id="EOA90084.1"/>
    </source>
</evidence>
<feature type="compositionally biased region" description="Low complexity" evidence="1">
    <location>
        <begin position="50"/>
        <end position="66"/>
    </location>
</feature>
<dbReference type="EMBL" id="KB908493">
    <property type="protein sequence ID" value="EOA90084.1"/>
    <property type="molecule type" value="Genomic_DNA"/>
</dbReference>
<feature type="region of interest" description="Disordered" evidence="1">
    <location>
        <begin position="1"/>
        <end position="32"/>
    </location>
</feature>